<keyword evidence="2" id="KW-0472">Membrane</keyword>
<dbReference type="OrthoDB" id="5346105at2"/>
<dbReference type="AlphaFoldDB" id="E7AD36"/>
<dbReference type="KEGG" id="hfe:HFELIS_02170"/>
<dbReference type="InterPro" id="IPR011990">
    <property type="entry name" value="TPR-like_helical_dom_sf"/>
</dbReference>
<proteinExistence type="predicted"/>
<dbReference type="EMBL" id="FQ670179">
    <property type="protein sequence ID" value="CBY82301.1"/>
    <property type="molecule type" value="Genomic_DNA"/>
</dbReference>
<dbReference type="SMART" id="SM00028">
    <property type="entry name" value="TPR"/>
    <property type="match status" value="5"/>
</dbReference>
<keyword evidence="2" id="KW-1133">Transmembrane helix</keyword>
<gene>
    <name evidence="3" type="ordered locus">Hfelis_02170</name>
</gene>
<dbReference type="PROSITE" id="PS50005">
    <property type="entry name" value="TPR"/>
    <property type="match status" value="2"/>
</dbReference>
<name>E7AD36_HELFC</name>
<dbReference type="PANTHER" id="PTHR12558:SF13">
    <property type="entry name" value="CELL DIVISION CYCLE PROTEIN 27 HOMOLOG"/>
    <property type="match status" value="1"/>
</dbReference>
<dbReference type="HOGENOM" id="CLU_354486_0_0_7"/>
<evidence type="ECO:0000256" key="1">
    <source>
        <dbReference type="PROSITE-ProRule" id="PRU00339"/>
    </source>
</evidence>
<dbReference type="SUPFAM" id="SSF48452">
    <property type="entry name" value="TPR-like"/>
    <property type="match status" value="2"/>
</dbReference>
<dbReference type="PANTHER" id="PTHR12558">
    <property type="entry name" value="CELL DIVISION CYCLE 16,23,27"/>
    <property type="match status" value="1"/>
</dbReference>
<feature type="transmembrane region" description="Helical" evidence="2">
    <location>
        <begin position="47"/>
        <end position="68"/>
    </location>
</feature>
<dbReference type="STRING" id="936155.HFELIS_02170"/>
<keyword evidence="4" id="KW-1185">Reference proteome</keyword>
<dbReference type="Pfam" id="PF13414">
    <property type="entry name" value="TPR_11"/>
    <property type="match status" value="1"/>
</dbReference>
<dbReference type="GeneID" id="36134920"/>
<sequence length="818" mass="93200">MAEENPQDKPKKSLFPSLIQAIRGVFSRSTLDKLQNNWSELKSRPKVLYGVGGGILAFILLLIALSLFRHYKAQSDHKEIIETETQLQKQREKVASNKNEDFANLPTIKGESTIPLSNEEEINALITKADLLYHQGQRQEALKIFSDISQQSSSIANHNLGVIKMHEHDYTGALKAFNQAIASKQNVSINAINAMVASFYLNNMDLYTRYLRLTMQSLPEVANQPIYAYAYSLGLYYGGHYFETLSTLNHSNSVIFKPMRQRLASKIYLLFGDTQNALNSLGEVATPKDDKALGLLYARLGHYREALRHLERYIDHFPHDLSTYMAKELIYLKMGNFPQASGALSFLQQQAKNDANKLKILSDTYPIAPILNARFFDIDTVRRDFWTNNFRQSIGLPIYRIFFYYAPFKLINAKKGLEAIQEGVFFVDTSGSKDFDGALKSIENGKNMSISDQYTIEALKEIGHSHLRSAMHQLKRALQVNPNNAVSHYNLGLVYAQLDDFNDASFHFRKSYHLDSHNILAGIFAVIAGRLNYEDMSVFLKNLTADFQAMDFSNKTDRAFLNSFIAYLNDASNDDLAWLSDVKKPLKIYYALNVAYANKAHNKDRLIQSFKALKIMQPDNMLTNLFYQMMLKYRADIKQMLEAYALLTNKSMNIEELVHGPLLARKMYIYLGFVTGLLNQQEQELTTRLSVTRDEDLSTDLMRMLGLLSIFQKKYEKAVGIFTFLIDKRKETSAEPLLLASLAYIALKRYGDAALLLEFAKTKLPGNYDVRYGLGLLYQRMGNFEASLNHFGAIKDSDFQSIYLDFAIQSPTAQKDFP</sequence>
<dbReference type="InterPro" id="IPR019734">
    <property type="entry name" value="TPR_rpt"/>
</dbReference>
<dbReference type="Gene3D" id="1.25.40.10">
    <property type="entry name" value="Tetratricopeptide repeat domain"/>
    <property type="match status" value="4"/>
</dbReference>
<organism evidence="3 4">
    <name type="scientific">Helicobacter felis (strain ATCC 49179 / CCUG 28539 / NCTC 12436 / CS1)</name>
    <dbReference type="NCBI Taxonomy" id="936155"/>
    <lineage>
        <taxon>Bacteria</taxon>
        <taxon>Pseudomonadati</taxon>
        <taxon>Campylobacterota</taxon>
        <taxon>Epsilonproteobacteria</taxon>
        <taxon>Campylobacterales</taxon>
        <taxon>Helicobacteraceae</taxon>
        <taxon>Helicobacter</taxon>
    </lineage>
</organism>
<protein>
    <submittedName>
        <fullName evidence="3">Transmembrane protein Tetratricopeptide repeat-containing protein</fullName>
    </submittedName>
</protein>
<accession>E7AD36</accession>
<dbReference type="RefSeq" id="WP_013468673.1">
    <property type="nucleotide sequence ID" value="NC_014810.2"/>
</dbReference>
<evidence type="ECO:0000256" key="2">
    <source>
        <dbReference type="SAM" id="Phobius"/>
    </source>
</evidence>
<keyword evidence="2 3" id="KW-0812">Transmembrane</keyword>
<keyword evidence="1" id="KW-0802">TPR repeat</keyword>
<dbReference type="Proteomes" id="UP000007934">
    <property type="component" value="Chromosome"/>
</dbReference>
<reference evidence="3 4" key="1">
    <citation type="journal article" date="2011" name="Genome Biol. Evol.">
        <title>Comparative whole genome sequence analysis of the carcinogenic bacterial model pathogen Helicobacter felis.</title>
        <authorList>
            <person name="Arnold I.C."/>
            <person name="Zigova Z."/>
            <person name="Holden M."/>
            <person name="Lawley T.D."/>
            <person name="Rad R."/>
            <person name="Dougan G."/>
            <person name="Falkow S."/>
            <person name="Bentley S.D."/>
            <person name="Muller A."/>
        </authorList>
    </citation>
    <scope>NUCLEOTIDE SEQUENCE [LARGE SCALE GENOMIC DNA]</scope>
    <source>
        <strain evidence="4">ATCC 49179 / CCUG 28539 / NCTC 12436 / CS1</strain>
    </source>
</reference>
<feature type="repeat" description="TPR" evidence="1">
    <location>
        <begin position="287"/>
        <end position="320"/>
    </location>
</feature>
<feature type="repeat" description="TPR" evidence="1">
    <location>
        <begin position="485"/>
        <end position="518"/>
    </location>
</feature>
<dbReference type="eggNOG" id="COG0457">
    <property type="taxonomic scope" value="Bacteria"/>
</dbReference>
<evidence type="ECO:0000313" key="3">
    <source>
        <dbReference type="EMBL" id="CBY82301.1"/>
    </source>
</evidence>
<evidence type="ECO:0000313" key="4">
    <source>
        <dbReference type="Proteomes" id="UP000007934"/>
    </source>
</evidence>